<dbReference type="InterPro" id="IPR058600">
    <property type="entry name" value="YhjD-like"/>
</dbReference>
<comment type="caution">
    <text evidence="1">The sequence shown here is derived from an EMBL/GenBank/DDBJ whole genome shotgun (WGS) entry which is preliminary data.</text>
</comment>
<evidence type="ECO:0000313" key="2">
    <source>
        <dbReference type="Proteomes" id="UP000030408"/>
    </source>
</evidence>
<keyword evidence="2" id="KW-1185">Reference proteome</keyword>
<dbReference type="eggNOG" id="ENOG502ZKT3">
    <property type="taxonomic scope" value="Bacteria"/>
</dbReference>
<sequence>MISKLATDLAHRQIIVDLTIRTLERDRMHIGDFKMQKAFETWFDLKVLELHSDLKAVKAELGKISAKIQAVTPNGDFTIYTVVEQRRTFDLRYLNISLKNWTENEVRRLLGLEHKSVKVENKLRNS</sequence>
<dbReference type="OrthoDB" id="2739337at2"/>
<dbReference type="RefSeq" id="WP_036197911.1">
    <property type="nucleotide sequence ID" value="NZ_AVCY01000018.1"/>
</dbReference>
<proteinExistence type="predicted"/>
<gene>
    <name evidence="1" type="ORF">CD33_02720</name>
</gene>
<dbReference type="STRING" id="1384057.CD33_02720"/>
<name>A0A0A3HYA4_9BACL</name>
<dbReference type="Proteomes" id="UP000030408">
    <property type="component" value="Unassembled WGS sequence"/>
</dbReference>
<organism evidence="1 2">
    <name type="scientific">Ureibacillus sinduriensis BLB-1 = JCM 15800</name>
    <dbReference type="NCBI Taxonomy" id="1384057"/>
    <lineage>
        <taxon>Bacteria</taxon>
        <taxon>Bacillati</taxon>
        <taxon>Bacillota</taxon>
        <taxon>Bacilli</taxon>
        <taxon>Bacillales</taxon>
        <taxon>Caryophanaceae</taxon>
        <taxon>Ureibacillus</taxon>
    </lineage>
</organism>
<reference evidence="1 2" key="1">
    <citation type="submission" date="2014-02" db="EMBL/GenBank/DDBJ databases">
        <title>Draft genome sequence of Lysinibacillus sinduriensis JCM 15800.</title>
        <authorList>
            <person name="Zhang F."/>
            <person name="Wang G."/>
            <person name="Zhang L."/>
        </authorList>
    </citation>
    <scope>NUCLEOTIDE SEQUENCE [LARGE SCALE GENOMIC DNA]</scope>
    <source>
        <strain evidence="1 2">JCM 15800</strain>
    </source>
</reference>
<dbReference type="EMBL" id="JPVO01000038">
    <property type="protein sequence ID" value="KGR77429.1"/>
    <property type="molecule type" value="Genomic_DNA"/>
</dbReference>
<protein>
    <submittedName>
        <fullName evidence="1">Uncharacterized protein</fullName>
    </submittedName>
</protein>
<dbReference type="AlphaFoldDB" id="A0A0A3HYA4"/>
<dbReference type="Pfam" id="PF26325">
    <property type="entry name" value="YhjD"/>
    <property type="match status" value="1"/>
</dbReference>
<accession>A0A0A3HYA4</accession>
<evidence type="ECO:0000313" key="1">
    <source>
        <dbReference type="EMBL" id="KGR77429.1"/>
    </source>
</evidence>